<evidence type="ECO:0000259" key="11">
    <source>
        <dbReference type="Pfam" id="PF25295"/>
    </source>
</evidence>
<evidence type="ECO:0000256" key="4">
    <source>
        <dbReference type="ARBA" id="ARBA00022737"/>
    </source>
</evidence>
<keyword evidence="13" id="KW-1185">Reference proteome</keyword>
<dbReference type="InterPro" id="IPR056152">
    <property type="entry name" value="Beta-prop_IFT122_2nd"/>
</dbReference>
<evidence type="ECO:0000259" key="9">
    <source>
        <dbReference type="Pfam" id="PF23381"/>
    </source>
</evidence>
<feature type="repeat" description="WD" evidence="7">
    <location>
        <begin position="55"/>
        <end position="86"/>
    </location>
</feature>
<evidence type="ECO:0000256" key="5">
    <source>
        <dbReference type="ARBA" id="ARBA00023069"/>
    </source>
</evidence>
<dbReference type="GO" id="GO:0035721">
    <property type="term" value="P:intraciliary retrograde transport"/>
    <property type="evidence" value="ECO:0007669"/>
    <property type="project" value="TreeGrafter"/>
</dbReference>
<dbReference type="InterPro" id="IPR015943">
    <property type="entry name" value="WD40/YVTN_repeat-like_dom_sf"/>
</dbReference>
<dbReference type="Pfam" id="PF25295">
    <property type="entry name" value="TPR_IFT122"/>
    <property type="match status" value="1"/>
</dbReference>
<comment type="caution">
    <text evidence="12">The sequence shown here is derived from an EMBL/GenBank/DDBJ whole genome shotgun (WGS) entry which is preliminary data.</text>
</comment>
<dbReference type="InterPro" id="IPR011990">
    <property type="entry name" value="TPR-like_helical_dom_sf"/>
</dbReference>
<dbReference type="AlphaFoldDB" id="A0AAN9TVX8"/>
<dbReference type="Gene3D" id="1.25.40.470">
    <property type="match status" value="2"/>
</dbReference>
<accession>A0AAN9TVX8</accession>
<dbReference type="PANTHER" id="PTHR12764:SF4">
    <property type="entry name" value="INTRAFLAGELLAR TRANSPORT PROTEIN 122 HOMOLOG"/>
    <property type="match status" value="1"/>
</dbReference>
<dbReference type="InterPro" id="IPR036322">
    <property type="entry name" value="WD40_repeat_dom_sf"/>
</dbReference>
<dbReference type="SMART" id="SM00320">
    <property type="entry name" value="WD40"/>
    <property type="match status" value="6"/>
</dbReference>
<dbReference type="GO" id="GO:0030991">
    <property type="term" value="C:intraciliary transport particle A"/>
    <property type="evidence" value="ECO:0007669"/>
    <property type="project" value="TreeGrafter"/>
</dbReference>
<dbReference type="GO" id="GO:1905515">
    <property type="term" value="P:non-motile cilium assembly"/>
    <property type="evidence" value="ECO:0007669"/>
    <property type="project" value="TreeGrafter"/>
</dbReference>
<reference evidence="12 13" key="1">
    <citation type="submission" date="2024-03" db="EMBL/GenBank/DDBJ databases">
        <title>Adaptation during the transition from Ophiocordyceps entomopathogen to insect associate is accompanied by gene loss and intensified selection.</title>
        <authorList>
            <person name="Ward C.M."/>
            <person name="Onetto C.A."/>
            <person name="Borneman A.R."/>
        </authorList>
    </citation>
    <scope>NUCLEOTIDE SEQUENCE [LARGE SCALE GENOMIC DNA]</scope>
    <source>
        <strain evidence="12">AWRI1</strain>
        <tissue evidence="12">Single Adult Female</tissue>
    </source>
</reference>
<dbReference type="EMBL" id="JBBCAQ010000002">
    <property type="protein sequence ID" value="KAK7605351.1"/>
    <property type="molecule type" value="Genomic_DNA"/>
</dbReference>
<dbReference type="PROSITE" id="PS50082">
    <property type="entry name" value="WD_REPEATS_2"/>
    <property type="match status" value="1"/>
</dbReference>
<evidence type="ECO:0000256" key="2">
    <source>
        <dbReference type="ARBA" id="ARBA00019442"/>
    </source>
</evidence>
<evidence type="ECO:0000259" key="10">
    <source>
        <dbReference type="Pfam" id="PF25144"/>
    </source>
</evidence>
<keyword evidence="4" id="KW-0677">Repeat</keyword>
<feature type="domain" description="IFT122 second beta-propeller" evidence="8">
    <location>
        <begin position="304"/>
        <end position="556"/>
    </location>
</feature>
<dbReference type="Pfam" id="PF25144">
    <property type="entry name" value="Zn_ribbon_IFT122"/>
    <property type="match status" value="1"/>
</dbReference>
<evidence type="ECO:0000313" key="13">
    <source>
        <dbReference type="Proteomes" id="UP001367676"/>
    </source>
</evidence>
<evidence type="ECO:0000256" key="6">
    <source>
        <dbReference type="ARBA" id="ARBA00023273"/>
    </source>
</evidence>
<feature type="domain" description="Intraflagellar transport protein 122 homolog TPR" evidence="11">
    <location>
        <begin position="566"/>
        <end position="940"/>
    </location>
</feature>
<dbReference type="InterPro" id="IPR057411">
    <property type="entry name" value="TPR_IFT122"/>
</dbReference>
<protein>
    <recommendedName>
        <fullName evidence="2">Intraflagellar transport protein 122 homolog</fullName>
    </recommendedName>
</protein>
<keyword evidence="5" id="KW-0969">Cilium</keyword>
<dbReference type="Pfam" id="PF23381">
    <property type="entry name" value="Beta-prop_IFT122_1st"/>
    <property type="match status" value="2"/>
</dbReference>
<dbReference type="Gene3D" id="2.130.10.10">
    <property type="entry name" value="YVTN repeat-like/Quinoprotein amine dehydrogenase"/>
    <property type="match status" value="2"/>
</dbReference>
<organism evidence="12 13">
    <name type="scientific">Parthenolecanium corni</name>
    <dbReference type="NCBI Taxonomy" id="536013"/>
    <lineage>
        <taxon>Eukaryota</taxon>
        <taxon>Metazoa</taxon>
        <taxon>Ecdysozoa</taxon>
        <taxon>Arthropoda</taxon>
        <taxon>Hexapoda</taxon>
        <taxon>Insecta</taxon>
        <taxon>Pterygota</taxon>
        <taxon>Neoptera</taxon>
        <taxon>Paraneoptera</taxon>
        <taxon>Hemiptera</taxon>
        <taxon>Sternorrhyncha</taxon>
        <taxon>Coccoidea</taxon>
        <taxon>Coccidae</taxon>
        <taxon>Parthenolecanium</taxon>
    </lineage>
</organism>
<comment type="subcellular location">
    <subcellularLocation>
        <location evidence="1">Cell projection</location>
        <location evidence="1">Cilium</location>
    </subcellularLocation>
</comment>
<dbReference type="GO" id="GO:0061512">
    <property type="term" value="P:protein localization to cilium"/>
    <property type="evidence" value="ECO:0007669"/>
    <property type="project" value="TreeGrafter"/>
</dbReference>
<dbReference type="InterPro" id="IPR039857">
    <property type="entry name" value="Ift122/121"/>
</dbReference>
<evidence type="ECO:0000256" key="3">
    <source>
        <dbReference type="ARBA" id="ARBA00022574"/>
    </source>
</evidence>
<dbReference type="SUPFAM" id="SSF50978">
    <property type="entry name" value="WD40 repeat-like"/>
    <property type="match status" value="2"/>
</dbReference>
<dbReference type="InterPro" id="IPR001680">
    <property type="entry name" value="WD40_rpt"/>
</dbReference>
<feature type="domain" description="IFT122 first beta-propeller" evidence="9">
    <location>
        <begin position="196"/>
        <end position="299"/>
    </location>
</feature>
<evidence type="ECO:0000256" key="7">
    <source>
        <dbReference type="PROSITE-ProRule" id="PRU00221"/>
    </source>
</evidence>
<dbReference type="PROSITE" id="PS50294">
    <property type="entry name" value="WD_REPEATS_REGION"/>
    <property type="match status" value="1"/>
</dbReference>
<dbReference type="Proteomes" id="UP001367676">
    <property type="component" value="Unassembled WGS sequence"/>
</dbReference>
<dbReference type="Pfam" id="PF23377">
    <property type="entry name" value="Beta-prop_IFT122_2nd"/>
    <property type="match status" value="1"/>
</dbReference>
<evidence type="ECO:0000313" key="12">
    <source>
        <dbReference type="EMBL" id="KAK7605351.1"/>
    </source>
</evidence>
<evidence type="ECO:0000256" key="1">
    <source>
        <dbReference type="ARBA" id="ARBA00004138"/>
    </source>
</evidence>
<feature type="domain" description="IFT122 zinc ribbon" evidence="10">
    <location>
        <begin position="996"/>
        <end position="1044"/>
    </location>
</feature>
<dbReference type="InterPro" id="IPR056838">
    <property type="entry name" value="Zn_ribbon_IFT122"/>
</dbReference>
<dbReference type="InterPro" id="IPR056153">
    <property type="entry name" value="Beta-prop_IFT122_1st"/>
</dbReference>
<evidence type="ECO:0000259" key="8">
    <source>
        <dbReference type="Pfam" id="PF23377"/>
    </source>
</evidence>
<dbReference type="Pfam" id="PF25143">
    <property type="entry name" value="Zn_ribbon_IFT122_C"/>
    <property type="match status" value="1"/>
</dbReference>
<keyword evidence="3 7" id="KW-0853">WD repeat</keyword>
<keyword evidence="6" id="KW-0966">Cell projection</keyword>
<dbReference type="SUPFAM" id="SSF48452">
    <property type="entry name" value="TPR-like"/>
    <property type="match status" value="1"/>
</dbReference>
<dbReference type="PANTHER" id="PTHR12764">
    <property type="entry name" value="WD REPEAT DOMAIN-RELATED"/>
    <property type="match status" value="1"/>
</dbReference>
<name>A0AAN9TVX8_9HEMI</name>
<gene>
    <name evidence="12" type="ORF">V9T40_007209</name>
</gene>
<sequence length="1192" mass="135585">MRTEPAWKEKIRDANKTEQCIYDLSFHPDGSQLIVTAGPAILAYNCTNGSVIRTLTGHKDNVYCLSYCLDGTKFASGGADKTVIIWTSKLEALLKYPHSDAVQCLAFNPVTNVLASCAITDFSFWSLGQKSIQKFKINSRINCCSWNYDGQYLALGLANGNVSIRNSLGDEKFLIDRENSAPGPPIWALAFSPLWDDNEVLCITDWSQKMMFYSMDTKEISKEKNIGFEALTISYMLNGDFILAAGCSKQCHLMSADGVKLVTIGDMQDSWIWCCKANPTSPFIAFGCQDGTIAYIQLIFSTVHDLYQEKYAYRERMTDVIVQNLITNEKILLKCRDWIRKVAVYKNRLAILLPSKVVVYELNSKESSQMHYQIKAKLNKSFDCSLLVVCNEHLIFCLDNKLMCYTFDNKIVGQWIMDDVVKYMKVVGGSPGQEGLIVGLENGEVLKVYLNNPFPTLLLKSNAAIVCADLSLSKRKLAIVDENKECFVYDVALEEIIYQENDATSVAWNSQFEDMLCFSGNEVLNIKIGNCPANQIKFSGIVVGVYGSKVFSLDGSNVITVDIPLSAPLYQCLEKQYFDEAYAVACLGVTENDWKALAHAALEGFELHIAIKAFSKIRSLQHLDLIYDFLDDPHRSKESFMGDVLAYEGRFKEASKFYQKADEGHRALAMYTDMRMFDLAQDFVKSESSNDKKSLIRKKAEWAKNINDPKAAAEMYLSAGEVVKAVDIAIENRWLDMLLELAHRLDSSEVEALKKIANCLNQSDEIESAIEIYDKAGEYEKILRLYVETQNWPAAFALVEKHPQYESFVFLSHAQYLIENDKFVEAQKAFHKAGKPDEATKVLLMLTENAIEEGRFDDAGYYHWILSRQFLDLAKMAEQRREELIHKFYHHDKLANIYFTYHVIHKYLEEPFTSYQPEALFNIARYLLNETKNMRPKGVAQFAILYSLAKQAKGLGGFKIARQALESLQNLRIPAHFQEFVNMATVLIKAKPYHDNEELLIMCYRCSSYNPLVISSATTGGNFCMKCKQPFVFSFVTFEVLPLIEFQLEEGISDAEALKLLQSTDEEFDRPTEEINSNFQTLLINDVSQNKTDLFTDALINLETDKDKFCPVIVNRETLLSMDSSLVLICERPQPLRFQYYRNLVPELQIIACSSCYRVFHVDDYEMEVLQKGHCPFCRVAPENHQEATTNE</sequence>
<proteinExistence type="predicted"/>
<feature type="domain" description="IFT122 first beta-propeller" evidence="9">
    <location>
        <begin position="15"/>
        <end position="193"/>
    </location>
</feature>
<dbReference type="GO" id="GO:0097730">
    <property type="term" value="C:non-motile cilium"/>
    <property type="evidence" value="ECO:0007669"/>
    <property type="project" value="TreeGrafter"/>
</dbReference>